<keyword evidence="4" id="KW-1185">Reference proteome</keyword>
<feature type="compositionally biased region" description="Gly residues" evidence="1">
    <location>
        <begin position="262"/>
        <end position="283"/>
    </location>
</feature>
<feature type="compositionally biased region" description="Low complexity" evidence="1">
    <location>
        <begin position="302"/>
        <end position="351"/>
    </location>
</feature>
<feature type="compositionally biased region" description="Polar residues" evidence="1">
    <location>
        <begin position="93"/>
        <end position="104"/>
    </location>
</feature>
<organism evidence="3 4">
    <name type="scientific">Saccharothrix espanaensis (strain ATCC 51144 / DSM 44229 / JCM 9112 / NBRC 15066 / NRRL 15764)</name>
    <dbReference type="NCBI Taxonomy" id="1179773"/>
    <lineage>
        <taxon>Bacteria</taxon>
        <taxon>Bacillati</taxon>
        <taxon>Actinomycetota</taxon>
        <taxon>Actinomycetes</taxon>
        <taxon>Pseudonocardiales</taxon>
        <taxon>Pseudonocardiaceae</taxon>
        <taxon>Saccharothrix</taxon>
    </lineage>
</organism>
<dbReference type="Proteomes" id="UP000006281">
    <property type="component" value="Chromosome"/>
</dbReference>
<feature type="transmembrane region" description="Helical" evidence="2">
    <location>
        <begin position="535"/>
        <end position="556"/>
    </location>
</feature>
<dbReference type="eggNOG" id="COG3266">
    <property type="taxonomic scope" value="Bacteria"/>
</dbReference>
<feature type="compositionally biased region" description="Low complexity" evidence="1">
    <location>
        <begin position="240"/>
        <end position="261"/>
    </location>
</feature>
<feature type="compositionally biased region" description="Low complexity" evidence="1">
    <location>
        <begin position="963"/>
        <end position="972"/>
    </location>
</feature>
<dbReference type="HOGENOM" id="CLU_261438_0_0_11"/>
<evidence type="ECO:0000256" key="2">
    <source>
        <dbReference type="SAM" id="Phobius"/>
    </source>
</evidence>
<accession>K0JWH3</accession>
<evidence type="ECO:0000256" key="1">
    <source>
        <dbReference type="SAM" id="MobiDB-lite"/>
    </source>
</evidence>
<proteinExistence type="predicted"/>
<protein>
    <submittedName>
        <fullName evidence="3">Putative membrane protein</fullName>
    </submittedName>
</protein>
<name>K0JWH3_SACES</name>
<sequence>MPSPSRTAHGPRRRRGRRAAARSARPRSPRARRPPGGPPRGGRRRRRPDRTARPRTRRRRAAPARDRAARHPGRRRRRPPPRRGRRTPGNRCHVTTSVRQSTGTGAARTGTKVRPAGRVRRPSGAATDRGRSTGGWPDPSPRRLLMGPDHGAKTPAGPDERATPRNSGRAPVPEALARVGARMETAGNLNPGTLAALQRSAGNRGVSALLGRTAARPVQRMPDPATMTVDVGATRQAADAAREIAAAGEASAAEAEQQKAAGSGGDGGSAAPAGGAGGQGGGALAAAGRGPVRGGAGVPRQASESAKPGAPAPAEGAARTASGAVSAQGRGPAGQAAGAGPALAGQAAGSAGRTGAGPVAGGPAVASGAASGAAGLGTGDLALVDEELAEHERWKGATGRVGEAFSGERADFIAEAAGGGALAGFAQGAAMGLAVGVGARMAAKFVPIPGVGAAIGGAVAAYGLATRDWGDTAATIGKFGEGADDYERMANSIAAVSEIIDVVTNVLNVISGVIGVVAAAMWIITVLTAGVASPLAATLSAIALGIQAATMVVDAINNLVLQPCVLAFRALHTFTSEADPREVEHEGGDLSTSAGKMAGMLGGFAGGALANVGAKPAGAGKKAGAAEPPGSHPPEPHPPATEVPAVEGKPTETSAWGRLTGAVAEQRALPPHLQDSHKAMADVWGPRLAEWIMPGTGKGEEPAPVAGEGRATPEPVPVEAGPTGTREAPAGGRRGGSGGGGRKFNPAAPPHPAVEPLAKHGKHFKTRRTTEANAVFEGAVRANPQYEFGVWYNPKSRVWAVTKGKPGEVSPPARGGPWEGVAHHHPGRADAAAPKGTFEAPVVPGGKAARGDVIPSTGDIRGLLFDVITTKGARQERIVVASGEHTVTFAFDPATGTLQVTGPYGAGGASETRSFGTMGEFTKFQRRYARGSGDSVQPGDKALWRDAKAAGSGAPVPPGPAGGARPAPSRGAVPGGAATGIPGAAGGAAAGRAPSGHELREAAFAAQFTADNQIPAGAGAIVERVNPAYRDPPGTPADVAALRGEIVNILGERARAELAQRKMAQQQAVHEANRAPFDAAVKDATGGTSAVTAHQRAIAHKDEANARKKAEQEHASSTVGNYASRAAGIVALTGPLAAFERFSHYASMIPGPPGRAMTTLHTDSTKLLGALTGMDTKMGQLGKEQPAKQAQISGEKDRIAATNQKSQQSAADVKTAQDGAGRLQQANETALTGATAAGQAAAGEKQELTQAARIKQEKVQTLAEKMQGWAQEHQGARRAAIAETMEKLRAQGYDVAEKSQG</sequence>
<feature type="region of interest" description="Disordered" evidence="1">
    <location>
        <begin position="240"/>
        <end position="364"/>
    </location>
</feature>
<feature type="compositionally biased region" description="Basic residues" evidence="1">
    <location>
        <begin position="9"/>
        <end position="33"/>
    </location>
</feature>
<gene>
    <name evidence="3" type="ordered locus">BN6_49040</name>
</gene>
<feature type="region of interest" description="Disordered" evidence="1">
    <location>
        <begin position="947"/>
        <end position="979"/>
    </location>
</feature>
<feature type="region of interest" description="Disordered" evidence="1">
    <location>
        <begin position="616"/>
        <end position="652"/>
    </location>
</feature>
<feature type="compositionally biased region" description="Pro residues" evidence="1">
    <location>
        <begin position="630"/>
        <end position="641"/>
    </location>
</feature>
<dbReference type="KEGG" id="sesp:BN6_49040"/>
<feature type="region of interest" description="Disordered" evidence="1">
    <location>
        <begin position="1"/>
        <end position="171"/>
    </location>
</feature>
<reference evidence="3 4" key="1">
    <citation type="journal article" date="2012" name="BMC Genomics">
        <title>Complete genome sequence of Saccharothrix espanaensis DSM 44229T and comparison to the other completely sequenced Pseudonocardiaceae.</title>
        <authorList>
            <person name="Strobel T."/>
            <person name="Al-Dilaimi A."/>
            <person name="Blom J."/>
            <person name="Gessner A."/>
            <person name="Kalinowski J."/>
            <person name="Luzhetska M."/>
            <person name="Puhler A."/>
            <person name="Szczepanowski R."/>
            <person name="Bechthold A."/>
            <person name="Ruckert C."/>
        </authorList>
    </citation>
    <scope>NUCLEOTIDE SEQUENCE [LARGE SCALE GENOMIC DNA]</scope>
    <source>
        <strain evidence="4">ATCC 51144 / DSM 44229 / JCM 9112 / NBRC 15066 / NRRL 15764</strain>
    </source>
</reference>
<keyword evidence="2" id="KW-0472">Membrane</keyword>
<evidence type="ECO:0000313" key="3">
    <source>
        <dbReference type="EMBL" id="CCH32175.1"/>
    </source>
</evidence>
<dbReference type="PATRIC" id="fig|1179773.3.peg.4919"/>
<feature type="compositionally biased region" description="Basic residues" evidence="1">
    <location>
        <begin position="41"/>
        <end position="62"/>
    </location>
</feature>
<dbReference type="EMBL" id="HE804045">
    <property type="protein sequence ID" value="CCH32175.1"/>
    <property type="molecule type" value="Genomic_DNA"/>
</dbReference>
<keyword evidence="2" id="KW-1133">Transmembrane helix</keyword>
<dbReference type="STRING" id="1179773.BN6_49040"/>
<feature type="transmembrane region" description="Helical" evidence="2">
    <location>
        <begin position="506"/>
        <end position="528"/>
    </location>
</feature>
<feature type="region of interest" description="Disordered" evidence="1">
    <location>
        <begin position="695"/>
        <end position="765"/>
    </location>
</feature>
<evidence type="ECO:0000313" key="4">
    <source>
        <dbReference type="Proteomes" id="UP000006281"/>
    </source>
</evidence>
<feature type="compositionally biased region" description="Gly residues" evidence="1">
    <location>
        <begin position="732"/>
        <end position="742"/>
    </location>
</feature>
<feature type="compositionally biased region" description="Low complexity" evidence="1">
    <location>
        <begin position="616"/>
        <end position="629"/>
    </location>
</feature>
<feature type="compositionally biased region" description="Basic residues" evidence="1">
    <location>
        <begin position="70"/>
        <end position="88"/>
    </location>
</feature>
<keyword evidence="2" id="KW-0812">Transmembrane</keyword>